<accession>A0AAV1DQ89</accession>
<evidence type="ECO:0000313" key="1">
    <source>
        <dbReference type="EMBL" id="CAI9110036.1"/>
    </source>
</evidence>
<keyword evidence="2" id="KW-1185">Reference proteome</keyword>
<dbReference type="AlphaFoldDB" id="A0AAV1DQ89"/>
<gene>
    <name evidence="1" type="ORF">OLC1_LOCUS17789</name>
</gene>
<evidence type="ECO:0000313" key="2">
    <source>
        <dbReference type="Proteomes" id="UP001161247"/>
    </source>
</evidence>
<dbReference type="PANTHER" id="PTHR33127:SF5">
    <property type="entry name" value="TRANSMEMBRANE PROTEIN"/>
    <property type="match status" value="1"/>
</dbReference>
<organism evidence="1 2">
    <name type="scientific">Oldenlandia corymbosa var. corymbosa</name>
    <dbReference type="NCBI Taxonomy" id="529605"/>
    <lineage>
        <taxon>Eukaryota</taxon>
        <taxon>Viridiplantae</taxon>
        <taxon>Streptophyta</taxon>
        <taxon>Embryophyta</taxon>
        <taxon>Tracheophyta</taxon>
        <taxon>Spermatophyta</taxon>
        <taxon>Magnoliopsida</taxon>
        <taxon>eudicotyledons</taxon>
        <taxon>Gunneridae</taxon>
        <taxon>Pentapetalae</taxon>
        <taxon>asterids</taxon>
        <taxon>lamiids</taxon>
        <taxon>Gentianales</taxon>
        <taxon>Rubiaceae</taxon>
        <taxon>Rubioideae</taxon>
        <taxon>Spermacoceae</taxon>
        <taxon>Hedyotis-Oldenlandia complex</taxon>
        <taxon>Oldenlandia</taxon>
    </lineage>
</organism>
<reference evidence="1" key="1">
    <citation type="submission" date="2023-03" db="EMBL/GenBank/DDBJ databases">
        <authorList>
            <person name="Julca I."/>
        </authorList>
    </citation>
    <scope>NUCLEOTIDE SEQUENCE</scope>
</reference>
<dbReference type="PANTHER" id="PTHR33127">
    <property type="entry name" value="TRANSMEMBRANE PROTEIN"/>
    <property type="match status" value="1"/>
</dbReference>
<dbReference type="EMBL" id="OX459123">
    <property type="protein sequence ID" value="CAI9110036.1"/>
    <property type="molecule type" value="Genomic_DNA"/>
</dbReference>
<name>A0AAV1DQ89_OLDCO</name>
<dbReference type="Proteomes" id="UP001161247">
    <property type="component" value="Chromosome 6"/>
</dbReference>
<protein>
    <submittedName>
        <fullName evidence="1">OLC1v1009996C1</fullName>
    </submittedName>
</protein>
<sequence length="257" mass="29172">MRRSVGKSSGSHEFPAPENQYPWLVYRHGEDTKYQTFCTIKSSSSGGSAATVKKISELRRQGIVYCSPDGNRILLTKFTPGSQQFYACSVKEDEVIHLPLLGPRFESNIIHHGLMMVNTDSWSSLLVLLFVEQSPLLLYFQVGDLDRKWKEFNYAQSIQAQTGYPLKPQYFLCSPVNFNGTIYATASGCTDLSSTSCLAPNPYVANRIYFPKFYKDELVYYSLSTKRYHSAGSQQELQSINETIKFVDCAWIQPSWT</sequence>
<proteinExistence type="predicted"/>